<dbReference type="EMBL" id="BAEH01000018">
    <property type="protein sequence ID" value="GAB17020.1"/>
    <property type="molecule type" value="Genomic_DNA"/>
</dbReference>
<sequence>MPGINTLVVMPASITRSTAHALGWVTAGTMTANACSYLVHLPASRWFSEAEYGEFAVVLAWLLVVAVPALACQAVIAREAVRGVSDAALRLLGLRLTALVGAVALAVAPVASAVADIGLNTVLPGVLIAPMLTLIATGQGILQGRYRFKTLGIVLATTGVLRSVPMVVGVAAGLGVDGALWAGMVGAGVAAGVVWVASHTDVPAPTPTATPAVWTVVAASQVQLALVVASSLDLLMSRTVLSETDAGVYAVGAVALKVAFWLPQAVGVVFYPQMADVRHTRRSVRGALIAVGAVGAMLIVAALVGGGVVPLVVGAKYDDVVGVLWLFTYTGVALSLLQVLLLATIAAGRTRWSLIAWLVILGEAVAILFVADSVTGLITIAAVAATVSTLAYGVTFRSWAPGAERAGPINWAPGAASQQHDPGHQRDNSEHASDQRDDSAPDDLRS</sequence>
<keyword evidence="3 7" id="KW-0812">Transmembrane</keyword>
<feature type="transmembrane region" description="Helical" evidence="7">
    <location>
        <begin position="249"/>
        <end position="271"/>
    </location>
</feature>
<accession>H0QW19</accession>
<dbReference type="PANTHER" id="PTHR30250">
    <property type="entry name" value="PST FAMILY PREDICTED COLANIC ACID TRANSPORTER"/>
    <property type="match status" value="1"/>
</dbReference>
<protein>
    <recommendedName>
        <fullName evidence="10">Polysaccharide biosynthesis protein</fullName>
    </recommendedName>
</protein>
<dbReference type="InterPro" id="IPR050833">
    <property type="entry name" value="Poly_Biosynth_Transport"/>
</dbReference>
<evidence type="ECO:0000256" key="1">
    <source>
        <dbReference type="ARBA" id="ARBA00004651"/>
    </source>
</evidence>
<evidence type="ECO:0000256" key="4">
    <source>
        <dbReference type="ARBA" id="ARBA00022989"/>
    </source>
</evidence>
<evidence type="ECO:0000256" key="6">
    <source>
        <dbReference type="SAM" id="MobiDB-lite"/>
    </source>
</evidence>
<keyword evidence="5 7" id="KW-0472">Membrane</keyword>
<feature type="transmembrane region" description="Helical" evidence="7">
    <location>
        <begin position="377"/>
        <end position="395"/>
    </location>
</feature>
<comment type="caution">
    <text evidence="8">The sequence shown here is derived from an EMBL/GenBank/DDBJ whole genome shotgun (WGS) entry which is preliminary data.</text>
</comment>
<dbReference type="PANTHER" id="PTHR30250:SF11">
    <property type="entry name" value="O-ANTIGEN TRANSPORTER-RELATED"/>
    <property type="match status" value="1"/>
</dbReference>
<feature type="transmembrane region" description="Helical" evidence="7">
    <location>
        <begin position="150"/>
        <end position="172"/>
    </location>
</feature>
<dbReference type="Proteomes" id="UP000035034">
    <property type="component" value="Unassembled WGS sequence"/>
</dbReference>
<evidence type="ECO:0000256" key="2">
    <source>
        <dbReference type="ARBA" id="ARBA00022475"/>
    </source>
</evidence>
<name>H0QW19_9ACTN</name>
<comment type="subcellular location">
    <subcellularLocation>
        <location evidence="1">Cell membrane</location>
        <topology evidence="1">Multi-pass membrane protein</topology>
    </subcellularLocation>
</comment>
<dbReference type="STRING" id="1077974.GOEFS_018_00520"/>
<feature type="transmembrane region" description="Helical" evidence="7">
    <location>
        <begin position="55"/>
        <end position="76"/>
    </location>
</feature>
<keyword evidence="4 7" id="KW-1133">Transmembrane helix</keyword>
<organism evidence="8 9">
    <name type="scientific">Gordonia effusa NBRC 100432</name>
    <dbReference type="NCBI Taxonomy" id="1077974"/>
    <lineage>
        <taxon>Bacteria</taxon>
        <taxon>Bacillati</taxon>
        <taxon>Actinomycetota</taxon>
        <taxon>Actinomycetes</taxon>
        <taxon>Mycobacteriales</taxon>
        <taxon>Gordoniaceae</taxon>
        <taxon>Gordonia</taxon>
    </lineage>
</organism>
<feature type="transmembrane region" description="Helical" evidence="7">
    <location>
        <begin position="21"/>
        <end position="43"/>
    </location>
</feature>
<evidence type="ECO:0000256" key="3">
    <source>
        <dbReference type="ARBA" id="ARBA00022692"/>
    </source>
</evidence>
<keyword evidence="9" id="KW-1185">Reference proteome</keyword>
<dbReference type="GO" id="GO:0005886">
    <property type="term" value="C:plasma membrane"/>
    <property type="evidence" value="ECO:0007669"/>
    <property type="project" value="UniProtKB-SubCell"/>
</dbReference>
<evidence type="ECO:0000256" key="7">
    <source>
        <dbReference type="SAM" id="Phobius"/>
    </source>
</evidence>
<evidence type="ECO:0000313" key="9">
    <source>
        <dbReference type="Proteomes" id="UP000035034"/>
    </source>
</evidence>
<evidence type="ECO:0000256" key="5">
    <source>
        <dbReference type="ARBA" id="ARBA00023136"/>
    </source>
</evidence>
<dbReference type="eggNOG" id="COG2244">
    <property type="taxonomic scope" value="Bacteria"/>
</dbReference>
<feature type="transmembrane region" description="Helical" evidence="7">
    <location>
        <begin position="209"/>
        <end position="229"/>
    </location>
</feature>
<feature type="transmembrane region" description="Helical" evidence="7">
    <location>
        <begin position="283"/>
        <end position="304"/>
    </location>
</feature>
<gene>
    <name evidence="8" type="ORF">GOEFS_018_00520</name>
</gene>
<evidence type="ECO:0008006" key="10">
    <source>
        <dbReference type="Google" id="ProtNLM"/>
    </source>
</evidence>
<feature type="region of interest" description="Disordered" evidence="6">
    <location>
        <begin position="409"/>
        <end position="446"/>
    </location>
</feature>
<feature type="transmembrane region" description="Helical" evidence="7">
    <location>
        <begin position="354"/>
        <end position="371"/>
    </location>
</feature>
<feature type="transmembrane region" description="Helical" evidence="7">
    <location>
        <begin position="88"/>
        <end position="111"/>
    </location>
</feature>
<keyword evidence="2" id="KW-1003">Cell membrane</keyword>
<evidence type="ECO:0000313" key="8">
    <source>
        <dbReference type="EMBL" id="GAB17020.1"/>
    </source>
</evidence>
<reference evidence="8 9" key="1">
    <citation type="submission" date="2011-12" db="EMBL/GenBank/DDBJ databases">
        <title>Whole genome shotgun sequence of Gordonia effusa NBRC 100432.</title>
        <authorList>
            <person name="Yoshida I."/>
            <person name="Takarada H."/>
            <person name="Hosoyama A."/>
            <person name="Tsuchikane K."/>
            <person name="Katsumata H."/>
            <person name="Yamazaki S."/>
            <person name="Fujita N."/>
        </authorList>
    </citation>
    <scope>NUCLEOTIDE SEQUENCE [LARGE SCALE GENOMIC DNA]</scope>
    <source>
        <strain evidence="8 9">NBRC 100432</strain>
    </source>
</reference>
<dbReference type="AlphaFoldDB" id="H0QW19"/>
<feature type="transmembrane region" description="Helical" evidence="7">
    <location>
        <begin position="117"/>
        <end position="138"/>
    </location>
</feature>
<feature type="compositionally biased region" description="Basic and acidic residues" evidence="6">
    <location>
        <begin position="421"/>
        <end position="446"/>
    </location>
</feature>
<proteinExistence type="predicted"/>
<feature type="transmembrane region" description="Helical" evidence="7">
    <location>
        <begin position="178"/>
        <end position="197"/>
    </location>
</feature>
<feature type="transmembrane region" description="Helical" evidence="7">
    <location>
        <begin position="324"/>
        <end position="347"/>
    </location>
</feature>